<evidence type="ECO:0000313" key="14">
    <source>
        <dbReference type="Proteomes" id="UP000250186"/>
    </source>
</evidence>
<comment type="caution">
    <text evidence="13">The sequence shown here is derived from an EMBL/GenBank/DDBJ whole genome shotgun (WGS) entry which is preliminary data.</text>
</comment>
<dbReference type="InterPro" id="IPR043131">
    <property type="entry name" value="BCAT-like_N"/>
</dbReference>
<keyword evidence="5" id="KW-0289">Folate biosynthesis</keyword>
<evidence type="ECO:0000256" key="4">
    <source>
        <dbReference type="ARBA" id="ARBA00022898"/>
    </source>
</evidence>
<dbReference type="CDD" id="cd01559">
    <property type="entry name" value="ADCL_like"/>
    <property type="match status" value="1"/>
</dbReference>
<evidence type="ECO:0000256" key="2">
    <source>
        <dbReference type="ARBA" id="ARBA00009320"/>
    </source>
</evidence>
<comment type="catalytic activity">
    <reaction evidence="9">
        <text>4-amino-4-deoxychorismate = 4-aminobenzoate + pyruvate + H(+)</text>
        <dbReference type="Rhea" id="RHEA:16201"/>
        <dbReference type="ChEBI" id="CHEBI:15361"/>
        <dbReference type="ChEBI" id="CHEBI:15378"/>
        <dbReference type="ChEBI" id="CHEBI:17836"/>
        <dbReference type="ChEBI" id="CHEBI:58406"/>
        <dbReference type="EC" id="4.1.3.38"/>
    </reaction>
</comment>
<comment type="cofactor">
    <cofactor evidence="1 12">
        <name>pyridoxal 5'-phosphate</name>
        <dbReference type="ChEBI" id="CHEBI:597326"/>
    </cofactor>
</comment>
<evidence type="ECO:0000256" key="5">
    <source>
        <dbReference type="ARBA" id="ARBA00022909"/>
    </source>
</evidence>
<dbReference type="InterPro" id="IPR017824">
    <property type="entry name" value="Aminodeoxychorismate_lyase_IV"/>
</dbReference>
<comment type="subunit">
    <text evidence="3">Homodimer.</text>
</comment>
<dbReference type="PANTHER" id="PTHR42743">
    <property type="entry name" value="AMINO-ACID AMINOTRANSFERASE"/>
    <property type="match status" value="1"/>
</dbReference>
<dbReference type="InterPro" id="IPR050571">
    <property type="entry name" value="Class-IV_PLP-Dep_Aminotrnsfr"/>
</dbReference>
<comment type="similarity">
    <text evidence="2 11">Belongs to the class-IV pyridoxal-phosphate-dependent aminotransferase family.</text>
</comment>
<dbReference type="PROSITE" id="PS00770">
    <property type="entry name" value="AA_TRANSFER_CLASS_4"/>
    <property type="match status" value="1"/>
</dbReference>
<reference evidence="13 14" key="1">
    <citation type="submission" date="2016-02" db="EMBL/GenBank/DDBJ databases">
        <title>Species-wide whole genome sequencing reveals diversity, host range in Lonsdalea quercina.</title>
        <authorList>
            <person name="Li Y."/>
        </authorList>
    </citation>
    <scope>NUCLEOTIDE SEQUENCE [LARGE SCALE GENOMIC DNA]</scope>
    <source>
        <strain evidence="13 14">CFCC 12721</strain>
    </source>
</reference>
<evidence type="ECO:0000256" key="3">
    <source>
        <dbReference type="ARBA" id="ARBA00011738"/>
    </source>
</evidence>
<comment type="pathway">
    <text evidence="7">Cofactor biosynthesis; tetrahydrofolate biosynthesis; 4-aminobenzoate from chorismate: step 2/2.</text>
</comment>
<dbReference type="EMBL" id="LUSW01000004">
    <property type="protein sequence ID" value="RAT37253.1"/>
    <property type="molecule type" value="Genomic_DNA"/>
</dbReference>
<dbReference type="Pfam" id="PF01063">
    <property type="entry name" value="Aminotran_4"/>
    <property type="match status" value="1"/>
</dbReference>
<dbReference type="InterPro" id="IPR001544">
    <property type="entry name" value="Aminotrans_IV"/>
</dbReference>
<evidence type="ECO:0000256" key="9">
    <source>
        <dbReference type="ARBA" id="ARBA00049529"/>
    </source>
</evidence>
<dbReference type="EC" id="4.1.3.38" evidence="8 10"/>
<keyword evidence="14" id="KW-1185">Reference proteome</keyword>
<keyword evidence="4 12" id="KW-0663">Pyridoxal phosphate</keyword>
<evidence type="ECO:0000256" key="11">
    <source>
        <dbReference type="RuleBase" id="RU004106"/>
    </source>
</evidence>
<keyword evidence="6 13" id="KW-0456">Lyase</keyword>
<dbReference type="SUPFAM" id="SSF56752">
    <property type="entry name" value="D-aminoacid aminotransferase-like PLP-dependent enzymes"/>
    <property type="match status" value="1"/>
</dbReference>
<dbReference type="InterPro" id="IPR018300">
    <property type="entry name" value="Aminotrans_IV_CS"/>
</dbReference>
<dbReference type="PANTHER" id="PTHR42743:SF2">
    <property type="entry name" value="AMINODEOXYCHORISMATE LYASE"/>
    <property type="match status" value="1"/>
</dbReference>
<dbReference type="InterPro" id="IPR043132">
    <property type="entry name" value="BCAT-like_C"/>
</dbReference>
<dbReference type="NCBIfam" id="TIGR03461">
    <property type="entry name" value="pabC_Proteo"/>
    <property type="match status" value="1"/>
</dbReference>
<evidence type="ECO:0000256" key="8">
    <source>
        <dbReference type="ARBA" id="ARBA00035676"/>
    </source>
</evidence>
<dbReference type="InterPro" id="IPR036038">
    <property type="entry name" value="Aminotransferase-like"/>
</dbReference>
<dbReference type="RefSeq" id="WP_112092756.1">
    <property type="nucleotide sequence ID" value="NZ_LUSR01000022.1"/>
</dbReference>
<evidence type="ECO:0000313" key="13">
    <source>
        <dbReference type="EMBL" id="RAT37253.1"/>
    </source>
</evidence>
<dbReference type="Gene3D" id="3.30.470.10">
    <property type="match status" value="1"/>
</dbReference>
<dbReference type="Proteomes" id="UP000250186">
    <property type="component" value="Unassembled WGS sequence"/>
</dbReference>
<protein>
    <recommendedName>
        <fullName evidence="8 10">Aminodeoxychorismate lyase</fullName>
        <ecNumber evidence="8 10">4.1.3.38</ecNumber>
    </recommendedName>
</protein>
<gene>
    <name evidence="13" type="ORF">AU492_02955</name>
</gene>
<dbReference type="Gene3D" id="3.20.10.10">
    <property type="entry name" value="D-amino Acid Aminotransferase, subunit A, domain 2"/>
    <property type="match status" value="1"/>
</dbReference>
<name>A0ABX9ET14_9GAMM</name>
<evidence type="ECO:0000256" key="6">
    <source>
        <dbReference type="ARBA" id="ARBA00023239"/>
    </source>
</evidence>
<dbReference type="GO" id="GO:0016829">
    <property type="term" value="F:lyase activity"/>
    <property type="evidence" value="ECO:0007669"/>
    <property type="project" value="UniProtKB-KW"/>
</dbReference>
<sequence length="267" mass="29993">MWLINGVLDQYLPASDRSVQYGDGCFTTARVLNGRVVWLECHIQRLQHAALVLMLPDIDWDLLSAEMQQAAEGKTSGVVKAIVTRGVGGRGYSPLGCEAPVRMVMHSGYPEHYENWRRDGISLSLSPVKLARSPLFAGIKHLNRLEQVMIRRHLDQQQEADEALVLDTHDRLVECCAANLFWRSGKQVFTPDVSQSGVDGLTRRHIMKLLEQSDYQLQVVAAPLDALATADEVIICNALMPVMSVNRAEAWCYRSRELYNFLSPNCE</sequence>
<proteinExistence type="inferred from homology"/>
<evidence type="ECO:0000256" key="7">
    <source>
        <dbReference type="ARBA" id="ARBA00035633"/>
    </source>
</evidence>
<evidence type="ECO:0000256" key="10">
    <source>
        <dbReference type="NCBIfam" id="TIGR03461"/>
    </source>
</evidence>
<dbReference type="NCBIfam" id="NF004761">
    <property type="entry name" value="PRK06092.1"/>
    <property type="match status" value="1"/>
</dbReference>
<organism evidence="13 14">
    <name type="scientific">Lonsdalea populi</name>
    <dbReference type="NCBI Taxonomy" id="1172565"/>
    <lineage>
        <taxon>Bacteria</taxon>
        <taxon>Pseudomonadati</taxon>
        <taxon>Pseudomonadota</taxon>
        <taxon>Gammaproteobacteria</taxon>
        <taxon>Enterobacterales</taxon>
        <taxon>Pectobacteriaceae</taxon>
        <taxon>Lonsdalea</taxon>
    </lineage>
</organism>
<evidence type="ECO:0000256" key="1">
    <source>
        <dbReference type="ARBA" id="ARBA00001933"/>
    </source>
</evidence>
<evidence type="ECO:0000256" key="12">
    <source>
        <dbReference type="RuleBase" id="RU004516"/>
    </source>
</evidence>
<accession>A0ABX9ET14</accession>